<dbReference type="GO" id="GO:0005524">
    <property type="term" value="F:ATP binding"/>
    <property type="evidence" value="ECO:0007669"/>
    <property type="project" value="UniProtKB-KW"/>
</dbReference>
<evidence type="ECO:0000256" key="3">
    <source>
        <dbReference type="ARBA" id="ARBA00022840"/>
    </source>
</evidence>
<dbReference type="Gene3D" id="2.40.100.10">
    <property type="entry name" value="Cyclophilin-like"/>
    <property type="match status" value="1"/>
</dbReference>
<comment type="caution">
    <text evidence="5">The sequence shown here is derived from an EMBL/GenBank/DDBJ whole genome shotgun (WGS) entry which is preliminary data.</text>
</comment>
<dbReference type="EMBL" id="JADIVZ010000003">
    <property type="protein sequence ID" value="MBF4161935.1"/>
    <property type="molecule type" value="Genomic_DNA"/>
</dbReference>
<organism evidence="5 6">
    <name type="scientific">Nocardioides acrostichi</name>
    <dbReference type="NCBI Taxonomy" id="2784339"/>
    <lineage>
        <taxon>Bacteria</taxon>
        <taxon>Bacillati</taxon>
        <taxon>Actinomycetota</taxon>
        <taxon>Actinomycetes</taxon>
        <taxon>Propionibacteriales</taxon>
        <taxon>Nocardioidaceae</taxon>
        <taxon>Nocardioides</taxon>
    </lineage>
</organism>
<evidence type="ECO:0000313" key="5">
    <source>
        <dbReference type="EMBL" id="MBF4161935.1"/>
    </source>
</evidence>
<dbReference type="GO" id="GO:0016787">
    <property type="term" value="F:hydrolase activity"/>
    <property type="evidence" value="ECO:0007669"/>
    <property type="project" value="UniProtKB-KW"/>
</dbReference>
<dbReference type="NCBIfam" id="TIGR00724">
    <property type="entry name" value="urea_amlyse_rel"/>
    <property type="match status" value="1"/>
</dbReference>
<dbReference type="InterPro" id="IPR052708">
    <property type="entry name" value="PxpC"/>
</dbReference>
<accession>A0A930UZK3</accession>
<evidence type="ECO:0000259" key="4">
    <source>
        <dbReference type="SMART" id="SM00797"/>
    </source>
</evidence>
<dbReference type="PANTHER" id="PTHR43309">
    <property type="entry name" value="5-OXOPROLINASE SUBUNIT C"/>
    <property type="match status" value="1"/>
</dbReference>
<dbReference type="Proteomes" id="UP000656804">
    <property type="component" value="Unassembled WGS sequence"/>
</dbReference>
<dbReference type="RefSeq" id="WP_194503179.1">
    <property type="nucleotide sequence ID" value="NZ_JADIVZ010000003.1"/>
</dbReference>
<dbReference type="InterPro" id="IPR003778">
    <property type="entry name" value="CT_A_B"/>
</dbReference>
<dbReference type="PANTHER" id="PTHR43309:SF3">
    <property type="entry name" value="5-OXOPROLINASE SUBUNIT C"/>
    <property type="match status" value="1"/>
</dbReference>
<keyword evidence="3" id="KW-0067">ATP-binding</keyword>
<dbReference type="Pfam" id="PF02626">
    <property type="entry name" value="CT_A_B"/>
    <property type="match status" value="1"/>
</dbReference>
<dbReference type="InterPro" id="IPR029000">
    <property type="entry name" value="Cyclophilin-like_dom_sf"/>
</dbReference>
<keyword evidence="2" id="KW-0378">Hydrolase</keyword>
<keyword evidence="1" id="KW-0547">Nucleotide-binding</keyword>
<dbReference type="SMART" id="SM00797">
    <property type="entry name" value="AHS2"/>
    <property type="match status" value="1"/>
</dbReference>
<proteinExistence type="predicted"/>
<reference evidence="5" key="1">
    <citation type="submission" date="2020-11" db="EMBL/GenBank/DDBJ databases">
        <title>Nocardioides sp. CBS4Y-1, whole genome shotgun sequence.</title>
        <authorList>
            <person name="Tuo L."/>
        </authorList>
    </citation>
    <scope>NUCLEOTIDE SEQUENCE</scope>
    <source>
        <strain evidence="5">CBS4Y-1</strain>
    </source>
</reference>
<sequence>MTRTLTLHATGPLTTVQDLGRPGYAGIGVGRSGAADRGALRQGNRALGNPEGAAGLEITLGGLDVEVGDEALWLCVTGAVCDLTVDGRGMGSHAPVRVEAGARVRVGSPSVGLRSYLCVRGGVDADLVLGSRSRDLLAGLGPEIDAGTVLPVGEPAGAMPGIDHLPWPRVSADEPVVLRAVRGPRADWVADPDLLTATTWTATDRSNRVGARLDGARFEHARDRQLPSEGAWRGAVQVPPSGQPVLFLADHPVTGGYPVVAVVVVDDVDLAAQVRPGQSLRFRWVEAP</sequence>
<name>A0A930UZK3_9ACTN</name>
<evidence type="ECO:0000256" key="2">
    <source>
        <dbReference type="ARBA" id="ARBA00022801"/>
    </source>
</evidence>
<dbReference type="SUPFAM" id="SSF50891">
    <property type="entry name" value="Cyclophilin-like"/>
    <property type="match status" value="1"/>
</dbReference>
<dbReference type="AlphaFoldDB" id="A0A930UZK3"/>
<gene>
    <name evidence="5" type="ORF">ISG29_09545</name>
</gene>
<evidence type="ECO:0000313" key="6">
    <source>
        <dbReference type="Proteomes" id="UP000656804"/>
    </source>
</evidence>
<protein>
    <submittedName>
        <fullName evidence="5">Biotin-dependent carboxyltransferase family protein</fullName>
    </submittedName>
</protein>
<feature type="domain" description="Carboxyltransferase" evidence="4">
    <location>
        <begin position="26"/>
        <end position="287"/>
    </location>
</feature>
<evidence type="ECO:0000256" key="1">
    <source>
        <dbReference type="ARBA" id="ARBA00022741"/>
    </source>
</evidence>
<keyword evidence="6" id="KW-1185">Reference proteome</keyword>